<dbReference type="InterPro" id="IPR013783">
    <property type="entry name" value="Ig-like_fold"/>
</dbReference>
<organism evidence="2 3">
    <name type="scientific">Halobacterium bonnevillei</name>
    <dbReference type="NCBI Taxonomy" id="2692200"/>
    <lineage>
        <taxon>Archaea</taxon>
        <taxon>Methanobacteriati</taxon>
        <taxon>Methanobacteriota</taxon>
        <taxon>Stenosarchaea group</taxon>
        <taxon>Halobacteria</taxon>
        <taxon>Halobacteriales</taxon>
        <taxon>Halobacteriaceae</taxon>
        <taxon>Halobacterium</taxon>
    </lineage>
</organism>
<dbReference type="OrthoDB" id="110514at2157"/>
<dbReference type="EMBL" id="WUUU01000001">
    <property type="protein sequence ID" value="MXR19153.1"/>
    <property type="molecule type" value="Genomic_DNA"/>
</dbReference>
<dbReference type="Gene3D" id="2.60.40.10">
    <property type="entry name" value="Immunoglobulins"/>
    <property type="match status" value="1"/>
</dbReference>
<evidence type="ECO:0000256" key="1">
    <source>
        <dbReference type="SAM" id="MobiDB-lite"/>
    </source>
</evidence>
<dbReference type="AlphaFoldDB" id="A0A6B0SI11"/>
<comment type="caution">
    <text evidence="2">The sequence shown here is derived from an EMBL/GenBank/DDBJ whole genome shotgun (WGS) entry which is preliminary data.</text>
</comment>
<dbReference type="Proteomes" id="UP000471521">
    <property type="component" value="Unassembled WGS sequence"/>
</dbReference>
<feature type="compositionally biased region" description="Low complexity" evidence="1">
    <location>
        <begin position="610"/>
        <end position="677"/>
    </location>
</feature>
<evidence type="ECO:0000313" key="3">
    <source>
        <dbReference type="Proteomes" id="UP000471521"/>
    </source>
</evidence>
<evidence type="ECO:0008006" key="4">
    <source>
        <dbReference type="Google" id="ProtNLM"/>
    </source>
</evidence>
<keyword evidence="3" id="KW-1185">Reference proteome</keyword>
<protein>
    <recommendedName>
        <fullName evidence="4">CARDB domain-containing protein</fullName>
    </recommendedName>
</protein>
<evidence type="ECO:0000313" key="2">
    <source>
        <dbReference type="EMBL" id="MXR19153.1"/>
    </source>
</evidence>
<gene>
    <name evidence="2" type="ORF">GRX66_00515</name>
</gene>
<feature type="region of interest" description="Disordered" evidence="1">
    <location>
        <begin position="610"/>
        <end position="729"/>
    </location>
</feature>
<dbReference type="RefSeq" id="WP_159524750.1">
    <property type="nucleotide sequence ID" value="NZ_WUUU01000001.1"/>
</dbReference>
<sequence length="751" mass="76480">MDGYFRNRTSLLLLSLGIALASVAVLVTLSAGPVSGAATPADVQVSNQSATVQESGTISVNVSAGDGPIDAYVRVIQDGNSVASGSAGADGSISFDVSAGDYTVVAQSANSVRKNVSVSQGGSTPVSLTFATLEIDAEAGEGAIEPYANVYDTNGNRISGKTIPADDVATFHLAPGTYQAAASEANAVTKDVSLTAGTTTPVTMTFATVEVAADSGNGRIESYANIYDDGNRIDGKTIPKDGVATFHLDPGTYVAAAQQANAVTREISVSGGETRALTLTFATVEIAAEAGEGQIESYANIYENGNRIDGKTVPADGVATFHLAPGTYEGAVQEANAVTKDLSLTAGATQAETYTFGTLTVRAEVGNRQIESYSNIYDDGNRIDGKTVPKDGVATFHLRPDTYEAVATEANGISREVSVTAGETEPETMTFAQLNVEVDAGGGYANVYNTDGDRVDGKTVPGEGDAEFHLNPGPYDLKVNAEDSDATATGGFTLSASERTYATAQFNPENISVRTEALEDARFEFSELTPSATELSAGSSLSVSATVTNVGDTPGSYTAEFVINDEVVSTKSGSLGVDEQATVTFSTVLDEAGAYDVSISGLSAKTVAVTSNSESTTTTESATTTAQTTATTTETATPTTTTEVSGTTTAEAATTDANSATTAASGTTTAAEGTTNSQSTERTRTTEQDSDGDGVADSNDYAPDDPAVQDKSDVLGDGSDSETGGVPVPGFGAGITLVTVSIGAGIAALRD</sequence>
<accession>A0A6B0SI11</accession>
<proteinExistence type="predicted"/>
<name>A0A6B0SI11_9EURY</name>
<reference evidence="2 3" key="1">
    <citation type="submission" date="2019-12" db="EMBL/GenBank/DDBJ databases">
        <title>Isolation and characterization of three novel carbon monoxide-oxidizing members of Halobacteria from salione crusts and soils.</title>
        <authorList>
            <person name="Myers M.R."/>
            <person name="King G.M."/>
        </authorList>
    </citation>
    <scope>NUCLEOTIDE SEQUENCE [LARGE SCALE GENOMIC DNA]</scope>
    <source>
        <strain evidence="2 3">PCN9</strain>
    </source>
</reference>